<sequence>MAFLSIAGTDFSDIVATLSSTHEPIWSEDTGRTLTAQTVGDIVAYKWKLQIKTRPLKQEEIAELLEALESAPFIPCSFIPTNKKSKAMVKATFYSGSATAEIYTYSNKLEYWYSGVSFSLVEQ</sequence>
<organism evidence="1">
    <name type="scientific">Dulem virus 39</name>
    <dbReference type="NCBI Taxonomy" id="3145757"/>
    <lineage>
        <taxon>Viruses</taxon>
        <taxon>Duplodnaviria</taxon>
        <taxon>Heunggongvirae</taxon>
        <taxon>Uroviricota</taxon>
        <taxon>Caudoviricetes</taxon>
    </lineage>
</organism>
<dbReference type="EMBL" id="PP511791">
    <property type="protein sequence ID" value="XCD07511.1"/>
    <property type="molecule type" value="Genomic_DNA"/>
</dbReference>
<protein>
    <submittedName>
        <fullName evidence="1">Uncharacterized protein</fullName>
    </submittedName>
</protein>
<proteinExistence type="predicted"/>
<name>A0AAU8B7D2_9CAUD</name>
<accession>A0AAU8B7D2</accession>
<evidence type="ECO:0000313" key="1">
    <source>
        <dbReference type="EMBL" id="XCD07511.1"/>
    </source>
</evidence>
<reference evidence="1" key="1">
    <citation type="submission" date="2024-03" db="EMBL/GenBank/DDBJ databases">
        <title>Diverse circular DNA viruses in blood, oral, and fecal samples of captive lemurs.</title>
        <authorList>
            <person name="Paietta E.N."/>
            <person name="Kraberger S."/>
            <person name="Lund M.C."/>
            <person name="Custer J.M."/>
            <person name="Vargas K.M."/>
            <person name="Ehmke E.E."/>
            <person name="Yoder A.D."/>
            <person name="Varsani A."/>
        </authorList>
    </citation>
    <scope>NUCLEOTIDE SEQUENCE</scope>
    <source>
        <strain evidence="1">Duke_28FS_1</strain>
    </source>
</reference>